<evidence type="ECO:0000256" key="4">
    <source>
        <dbReference type="HAMAP-Rule" id="MF_00295"/>
    </source>
</evidence>
<dbReference type="CDD" id="cd03131">
    <property type="entry name" value="GATase1_HTS"/>
    <property type="match status" value="1"/>
</dbReference>
<dbReference type="HAMAP" id="MF_00295">
    <property type="entry name" value="MetA_acyltransf"/>
    <property type="match status" value="1"/>
</dbReference>
<evidence type="ECO:0000256" key="3">
    <source>
        <dbReference type="ARBA" id="ARBA00023315"/>
    </source>
</evidence>
<evidence type="ECO:0000313" key="6">
    <source>
        <dbReference type="EMBL" id="KRM95557.1"/>
    </source>
</evidence>
<evidence type="ECO:0000256" key="2">
    <source>
        <dbReference type="ARBA" id="ARBA00022679"/>
    </source>
</evidence>
<organism evidence="6 7">
    <name type="scientific">Loigolactobacillus rennini DSM 20253</name>
    <dbReference type="NCBI Taxonomy" id="1423796"/>
    <lineage>
        <taxon>Bacteria</taxon>
        <taxon>Bacillati</taxon>
        <taxon>Bacillota</taxon>
        <taxon>Bacilli</taxon>
        <taxon>Lactobacillales</taxon>
        <taxon>Lactobacillaceae</taxon>
        <taxon>Loigolactobacillus</taxon>
    </lineage>
</organism>
<feature type="site" description="Important for substrate specificity" evidence="4">
    <location>
        <position position="169"/>
    </location>
</feature>
<dbReference type="STRING" id="1423796.FC24_GL002090"/>
<comment type="caution">
    <text evidence="6">The sequence shown here is derived from an EMBL/GenBank/DDBJ whole genome shotgun (WGS) entry which is preliminary data.</text>
</comment>
<dbReference type="GO" id="GO:0006535">
    <property type="term" value="P:cysteine biosynthetic process from serine"/>
    <property type="evidence" value="ECO:0007669"/>
    <property type="project" value="UniProtKB-UniRule"/>
</dbReference>
<dbReference type="SUPFAM" id="SSF52317">
    <property type="entry name" value="Class I glutamine amidotransferase-like"/>
    <property type="match status" value="1"/>
</dbReference>
<keyword evidence="4" id="KW-0963">Cytoplasm</keyword>
<gene>
    <name evidence="6" type="ORF">FC24_GL002090</name>
</gene>
<dbReference type="GO" id="GO:0005737">
    <property type="term" value="C:cytoplasm"/>
    <property type="evidence" value="ECO:0007669"/>
    <property type="project" value="UniProtKB-SubCell"/>
</dbReference>
<dbReference type="InterPro" id="IPR029062">
    <property type="entry name" value="Class_I_gatase-like"/>
</dbReference>
<comment type="catalytic activity">
    <reaction evidence="4">
        <text>L-serine + acetyl-CoA = O-acetyl-L-serine + CoA</text>
        <dbReference type="Rhea" id="RHEA:24560"/>
        <dbReference type="ChEBI" id="CHEBI:33384"/>
        <dbReference type="ChEBI" id="CHEBI:57287"/>
        <dbReference type="ChEBI" id="CHEBI:57288"/>
        <dbReference type="ChEBI" id="CHEBI:58340"/>
        <dbReference type="EC" id="2.3.1.30"/>
    </reaction>
</comment>
<accession>A0A0R2CVV4</accession>
<dbReference type="PATRIC" id="fig|1423796.3.peg.2119"/>
<feature type="site" description="Important for acyl-CoA specificity" evidence="4">
    <location>
        <position position="89"/>
    </location>
</feature>
<keyword evidence="7" id="KW-1185">Reference proteome</keyword>
<feature type="active site" evidence="4">
    <location>
        <position position="214"/>
    </location>
</feature>
<comment type="pathway">
    <text evidence="4">Amino-acid biosynthesis; L-cysteine biosynthesis; L-cysteine from L-serine: step 1/2.</text>
</comment>
<keyword evidence="3 4" id="KW-0012">Acyltransferase</keyword>
<dbReference type="PANTHER" id="PTHR20919">
    <property type="entry name" value="HOMOSERINE O-SUCCINYLTRANSFERASE"/>
    <property type="match status" value="1"/>
</dbReference>
<dbReference type="GO" id="GO:0009001">
    <property type="term" value="F:serine O-acetyltransferase activity"/>
    <property type="evidence" value="ECO:0007669"/>
    <property type="project" value="UniProtKB-UniRule"/>
</dbReference>
<comment type="caution">
    <text evidence="4">Lacks conserved residue(s) required for the propagation of feature annotation.</text>
</comment>
<proteinExistence type="inferred from homology"/>
<feature type="active site" description="Acyl-thioester intermediate" evidence="4 5">
    <location>
        <position position="120"/>
    </location>
</feature>
<comment type="subcellular location">
    <subcellularLocation>
        <location evidence="4">Cytoplasm</location>
    </subcellularLocation>
</comment>
<keyword evidence="2 4" id="KW-0808">Transferase</keyword>
<reference evidence="6 7" key="1">
    <citation type="journal article" date="2015" name="Genome Announc.">
        <title>Expanding the biotechnology potential of lactobacilli through comparative genomics of 213 strains and associated genera.</title>
        <authorList>
            <person name="Sun Z."/>
            <person name="Harris H.M."/>
            <person name="McCann A."/>
            <person name="Guo C."/>
            <person name="Argimon S."/>
            <person name="Zhang W."/>
            <person name="Yang X."/>
            <person name="Jeffery I.B."/>
            <person name="Cooney J.C."/>
            <person name="Kagawa T.F."/>
            <person name="Liu W."/>
            <person name="Song Y."/>
            <person name="Salvetti E."/>
            <person name="Wrobel A."/>
            <person name="Rasinkangas P."/>
            <person name="Parkhill J."/>
            <person name="Rea M.C."/>
            <person name="O'Sullivan O."/>
            <person name="Ritari J."/>
            <person name="Douillard F.P."/>
            <person name="Paul Ross R."/>
            <person name="Yang R."/>
            <person name="Briner A.E."/>
            <person name="Felis G.E."/>
            <person name="de Vos W.M."/>
            <person name="Barrangou R."/>
            <person name="Klaenhammer T.R."/>
            <person name="Caufield P.W."/>
            <person name="Cui Y."/>
            <person name="Zhang H."/>
            <person name="O'Toole P.W."/>
        </authorList>
    </citation>
    <scope>NUCLEOTIDE SEQUENCE [LARGE SCALE GENOMIC DNA]</scope>
    <source>
        <strain evidence="6 7">DSM 20253</strain>
    </source>
</reference>
<dbReference type="UniPathway" id="UPA00136">
    <property type="reaction ID" value="UER00199"/>
</dbReference>
<feature type="binding site" evidence="4">
    <location>
        <position position="141"/>
    </location>
    <ligand>
        <name>substrate</name>
    </ligand>
</feature>
<comment type="similarity">
    <text evidence="4">Belongs to the MetA family.</text>
</comment>
<keyword evidence="4" id="KW-0198">Cysteine biosynthesis</keyword>
<dbReference type="PANTHER" id="PTHR20919:SF0">
    <property type="entry name" value="HOMOSERINE O-SUCCINYLTRANSFERASE"/>
    <property type="match status" value="1"/>
</dbReference>
<dbReference type="GO" id="GO:0008899">
    <property type="term" value="F:homoserine O-succinyltransferase activity"/>
    <property type="evidence" value="ECO:0007669"/>
    <property type="project" value="TreeGrafter"/>
</dbReference>
<protein>
    <recommendedName>
        <fullName evidence="4">Serine O-acetyltransferase</fullName>
        <shortName evidence="4">SAT</shortName>
        <ecNumber evidence="4">2.3.1.30</ecNumber>
    </recommendedName>
</protein>
<evidence type="ECO:0000256" key="5">
    <source>
        <dbReference type="PIRSR" id="PIRSR000450-1"/>
    </source>
</evidence>
<dbReference type="InterPro" id="IPR033752">
    <property type="entry name" value="MetA_family"/>
</dbReference>
<comment type="function">
    <text evidence="4">Transfers an acetyl group from acetyl-CoA to L-serine, forming acetyl-L-serine.</text>
</comment>
<sequence length="281" mass="31721">MIVVGRKTAMSTTLNIGILNLMHDKVDTQKRFSHVLTQTDLPVAITYFYPVTHYRGRPVPKTVAQISQPLDLSLIPQFDGFIVTGAPLEKLPFTAVTYHQELAQLFDCLRAQQLEQLYVCWGAMAALNHFYGIEKQLLPRKLFGIYPQKILQAAPLLHGVQNGFLAPHARYAEMNAEQINVNPALALTAVSTTDALFLVENRAAHQHFVFSHLEYGQQALQKEYQRELAAAPQQKATLAKPQHYFKNDAAMTDPVFAWQATQQHFFKNWLHIVMAKKVGGL</sequence>
<evidence type="ECO:0000313" key="7">
    <source>
        <dbReference type="Proteomes" id="UP000051638"/>
    </source>
</evidence>
<feature type="active site" description="Proton acceptor" evidence="4">
    <location>
        <position position="212"/>
    </location>
</feature>
<dbReference type="PIRSF" id="PIRSF000450">
    <property type="entry name" value="H_ser_succinyltr"/>
    <property type="match status" value="1"/>
</dbReference>
<dbReference type="Pfam" id="PF04204">
    <property type="entry name" value="HTS"/>
    <property type="match status" value="1"/>
</dbReference>
<dbReference type="AlphaFoldDB" id="A0A0R2CVV4"/>
<feature type="binding site" evidence="4">
    <location>
        <position position="226"/>
    </location>
    <ligand>
        <name>substrate</name>
    </ligand>
</feature>
<name>A0A0R2CVV4_9LACO</name>
<dbReference type="EC" id="2.3.1.30" evidence="4"/>
<keyword evidence="1 4" id="KW-0028">Amino-acid biosynthesis</keyword>
<evidence type="ECO:0000256" key="1">
    <source>
        <dbReference type="ARBA" id="ARBA00022605"/>
    </source>
</evidence>
<dbReference type="Proteomes" id="UP000051638">
    <property type="component" value="Unassembled WGS sequence"/>
</dbReference>
<dbReference type="EMBL" id="AYYI01000066">
    <property type="protein sequence ID" value="KRM95557.1"/>
    <property type="molecule type" value="Genomic_DNA"/>
</dbReference>
<dbReference type="Gene3D" id="3.40.50.880">
    <property type="match status" value="1"/>
</dbReference>